<name>A0ABS1U288_9PROT</name>
<accession>A0ABS1U288</accession>
<evidence type="ECO:0000313" key="1">
    <source>
        <dbReference type="EMBL" id="MBL6078645.1"/>
    </source>
</evidence>
<dbReference type="EMBL" id="JAETWB010000003">
    <property type="protein sequence ID" value="MBL6078645.1"/>
    <property type="molecule type" value="Genomic_DNA"/>
</dbReference>
<comment type="caution">
    <text evidence="1">The sequence shown here is derived from an EMBL/GenBank/DDBJ whole genome shotgun (WGS) entry which is preliminary data.</text>
</comment>
<dbReference type="Proteomes" id="UP000660885">
    <property type="component" value="Unassembled WGS sequence"/>
</dbReference>
<sequence>MGHIQLPAATYATGSYASMPQAMADLWPSETLILTGLRDWLDAVRQGESPLPRLRRLMTGPGIPDAALSVDHLLRVIARSARWQVDIRCARCPYLSRDEQRLLCAAAEAQAGLSARARATLQSGLLPRQGAEFALASLEGLGRLMRSAGLILPRRFAGQGADQPAWL</sequence>
<protein>
    <recommendedName>
        <fullName evidence="3">TniQ protein</fullName>
    </recommendedName>
</protein>
<gene>
    <name evidence="1" type="ORF">JMJ56_11560</name>
</gene>
<evidence type="ECO:0000313" key="2">
    <source>
        <dbReference type="Proteomes" id="UP000660885"/>
    </source>
</evidence>
<keyword evidence="2" id="KW-1185">Reference proteome</keyword>
<dbReference type="RefSeq" id="WP_202831750.1">
    <property type="nucleotide sequence ID" value="NZ_JAETWB010000003.1"/>
</dbReference>
<reference evidence="1 2" key="1">
    <citation type="submission" date="2021-01" db="EMBL/GenBank/DDBJ databases">
        <title>Belnapia mucosa sp. nov. and Belnapia arida sp. nov., isolated from the Tabernas Desert (Almeria, Spain).</title>
        <authorList>
            <person name="Molina-Menor E."/>
            <person name="Vidal-Verdu A."/>
            <person name="Calonge A."/>
            <person name="Satari L."/>
            <person name="Pereto J."/>
            <person name="Porcar M."/>
        </authorList>
    </citation>
    <scope>NUCLEOTIDE SEQUENCE [LARGE SCALE GENOMIC DNA]</scope>
    <source>
        <strain evidence="1 2">T18</strain>
    </source>
</reference>
<organism evidence="1 2">
    <name type="scientific">Belnapia arida</name>
    <dbReference type="NCBI Taxonomy" id="2804533"/>
    <lineage>
        <taxon>Bacteria</taxon>
        <taxon>Pseudomonadati</taxon>
        <taxon>Pseudomonadota</taxon>
        <taxon>Alphaproteobacteria</taxon>
        <taxon>Acetobacterales</taxon>
        <taxon>Roseomonadaceae</taxon>
        <taxon>Belnapia</taxon>
    </lineage>
</organism>
<evidence type="ECO:0008006" key="3">
    <source>
        <dbReference type="Google" id="ProtNLM"/>
    </source>
</evidence>
<proteinExistence type="predicted"/>